<proteinExistence type="predicted"/>
<evidence type="ECO:0000259" key="2">
    <source>
        <dbReference type="Pfam" id="PF22485"/>
    </source>
</evidence>
<feature type="compositionally biased region" description="Basic and acidic residues" evidence="1">
    <location>
        <begin position="770"/>
        <end position="821"/>
    </location>
</feature>
<dbReference type="EMBL" id="ATAM02000002">
    <property type="protein sequence ID" value="KAL0253507.1"/>
    <property type="molecule type" value="Genomic_DNA"/>
</dbReference>
<dbReference type="InterPro" id="IPR054256">
    <property type="entry name" value="DUF6987"/>
</dbReference>
<accession>A0ABR3BYW1</accession>
<feature type="region of interest" description="Disordered" evidence="1">
    <location>
        <begin position="897"/>
        <end position="923"/>
    </location>
</feature>
<feature type="compositionally biased region" description="Acidic residues" evidence="1">
    <location>
        <begin position="251"/>
        <end position="269"/>
    </location>
</feature>
<feature type="compositionally biased region" description="Basic and acidic residues" evidence="1">
    <location>
        <begin position="322"/>
        <end position="338"/>
    </location>
</feature>
<organism evidence="3 4">
    <name type="scientific">Cryptococcus tetragattii IND107</name>
    <dbReference type="NCBI Taxonomy" id="1296105"/>
    <lineage>
        <taxon>Eukaryota</taxon>
        <taxon>Fungi</taxon>
        <taxon>Dikarya</taxon>
        <taxon>Basidiomycota</taxon>
        <taxon>Agaricomycotina</taxon>
        <taxon>Tremellomycetes</taxon>
        <taxon>Tremellales</taxon>
        <taxon>Cryptococcaceae</taxon>
        <taxon>Cryptococcus</taxon>
        <taxon>Cryptococcus gattii species complex</taxon>
    </lineage>
</organism>
<feature type="region of interest" description="Disordered" evidence="1">
    <location>
        <begin position="676"/>
        <end position="712"/>
    </location>
</feature>
<dbReference type="RefSeq" id="XP_066615728.1">
    <property type="nucleotide sequence ID" value="XM_066755442.1"/>
</dbReference>
<dbReference type="Pfam" id="PF22485">
    <property type="entry name" value="DUF6987"/>
    <property type="match status" value="1"/>
</dbReference>
<reference evidence="4" key="1">
    <citation type="submission" date="2015-01" db="EMBL/GenBank/DDBJ databases">
        <title>The Genome Sequence of Cryptococcus gattii MMRL2647.</title>
        <authorList>
            <consortium name="The Broad Institute Genomics Platform"/>
            <person name="Cuomo C."/>
            <person name="Litvintseva A."/>
            <person name="Chen Y."/>
            <person name="Heitman J."/>
            <person name="Sun S."/>
            <person name="Springer D."/>
            <person name="Dromer F."/>
            <person name="Young S."/>
            <person name="Zeng Q."/>
            <person name="Gargeya S."/>
            <person name="Abouelleil A."/>
            <person name="Alvarado L."/>
            <person name="Chapman S.B."/>
            <person name="Gainer-Dewar J."/>
            <person name="Goldberg J."/>
            <person name="Griggs A."/>
            <person name="Gujja S."/>
            <person name="Hansen M."/>
            <person name="Howarth C."/>
            <person name="Imamovic A."/>
            <person name="Larimer J."/>
            <person name="Murphy C."/>
            <person name="Naylor J."/>
            <person name="Pearson M."/>
            <person name="Priest M."/>
            <person name="Roberts A."/>
            <person name="Saif S."/>
            <person name="Shea T."/>
            <person name="Sykes S."/>
            <person name="Wortman J."/>
            <person name="Nusbaum C."/>
            <person name="Birren B."/>
        </authorList>
    </citation>
    <scope>NUCLEOTIDE SEQUENCE [LARGE SCALE GENOMIC DNA]</scope>
    <source>
        <strain evidence="4">IND107</strain>
    </source>
</reference>
<feature type="region of interest" description="Disordered" evidence="1">
    <location>
        <begin position="765"/>
        <end position="821"/>
    </location>
</feature>
<dbReference type="PANTHER" id="PTHR39461:SF1">
    <property type="entry name" value="LEA DOMAIN PROTEIN (AFU_ORTHOLOGUE AFUA_8G04920)"/>
    <property type="match status" value="1"/>
</dbReference>
<evidence type="ECO:0000256" key="1">
    <source>
        <dbReference type="SAM" id="MobiDB-lite"/>
    </source>
</evidence>
<keyword evidence="4" id="KW-1185">Reference proteome</keyword>
<feature type="compositionally biased region" description="Acidic residues" evidence="1">
    <location>
        <begin position="187"/>
        <end position="241"/>
    </location>
</feature>
<gene>
    <name evidence="3" type="ORF">I308_100879</name>
</gene>
<dbReference type="Proteomes" id="UP000054399">
    <property type="component" value="Unassembled WGS sequence"/>
</dbReference>
<feature type="domain" description="DUF6987" evidence="2">
    <location>
        <begin position="825"/>
        <end position="1018"/>
    </location>
</feature>
<comment type="caution">
    <text evidence="3">The sequence shown here is derived from an EMBL/GenBank/DDBJ whole genome shotgun (WGS) entry which is preliminary data.</text>
</comment>
<sequence>MTSLGQKKASPSPFKTSKEASQNPEGALGGAKDTVSGAADTGGDTVSGAADQAPGPAKDAGKTAAGAAKDVGSKASESAPKPHAAPKTATKPPVSPKTAAKPPVSPKTAAKPPASPKTAAKPPVSPKTAQKTPVTPKKAPKPKEPVGTSSTGKKVEKNTDKIQKQGKDAAATAKKQDVEPTSAGKDTEEEEPPQQESDNDEDNEENQEEGEGEDEGEGEGKDEEEEESAGAVEEEPEEQEQEQGGSAAGSDNEEVAEADTQDEAAEDVGGEVQGVKDDITGHAAKVGKGAKSNVTENEEPMGQVSQGKPQPGAAVSQAGDNAEDKGDVVDEASSDEKQPVPQVDEEGGADQALDKVNEAKPDFTGPLSVDEDGKVKDADDRTIANVSEEEAKKLEGSEIADIDASGNLMNKEGEVIGSAELAQATEQIDYSVLKGLSPNKAGNLVAKDGITVGRIVEGNLKKLQGRRCTAKGEFFDDAGKKIGQAEPIPEDERSNPEGAPFEDFEGATVQQNGDVVHNGEKVGEIVEGDVKKIAGKAVDADGDVVDKSGTIVGKAKRWYKPDDPEPEKLDLSLLAGNRVNKSGYVVDNSGKLLGRVVEGDPAKLVGKMCDKEGQIWNEGGSIVGRAELLPESEREGQKEGPFSDFQPATVRKDGKVIDNSGTVVGRLVEGDAKKLQGKSVDEQGDVVDKNGNKIGSAERWEEEEKVEEKHPAAGLKVNSEGAVIDKDGNTVAKLTEGEIARCRGKEIDNDGDVVDGKGKSIGHVTLLTDLPKRDEAAEQKKAEEEEARKAAEQKDAKEEEARRAAEQKKAEEDKERKEKEEVELKKLEGDKKLAKRMAYEVDSTLDRIKPVLDEMIDLIEDAQSKPKEEVNQDELVKKVKPLIHKSSDILNQCNSNIREMDPDGRMQQQAKENAATGEASPEERHLAEGLKRLSTDVTDAIRRGKKGIEGMPEAKKGISPLWHLLEQPLVQIIAAVGLLLSGVLGLVNQLLGGLGLNGLLSGLLGGLGLDKILGGLGVPKLGGK</sequence>
<dbReference type="PANTHER" id="PTHR39461">
    <property type="entry name" value="LEA DOMAIN PROTEIN (AFU_ORTHOLOGUE AFUA_8G04920)"/>
    <property type="match status" value="1"/>
</dbReference>
<evidence type="ECO:0000313" key="4">
    <source>
        <dbReference type="Proteomes" id="UP000054399"/>
    </source>
</evidence>
<dbReference type="InterPro" id="IPR022124">
    <property type="entry name" value="DUF3659"/>
</dbReference>
<feature type="compositionally biased region" description="Low complexity" evidence="1">
    <location>
        <begin position="53"/>
        <end position="70"/>
    </location>
</feature>
<dbReference type="Pfam" id="PF12396">
    <property type="entry name" value="DUF3659"/>
    <property type="match status" value="6"/>
</dbReference>
<dbReference type="GeneID" id="91987737"/>
<feature type="compositionally biased region" description="Basic and acidic residues" evidence="1">
    <location>
        <begin position="371"/>
        <end position="382"/>
    </location>
</feature>
<feature type="compositionally biased region" description="Basic and acidic residues" evidence="1">
    <location>
        <begin position="153"/>
        <end position="167"/>
    </location>
</feature>
<evidence type="ECO:0000313" key="3">
    <source>
        <dbReference type="EMBL" id="KAL0253507.1"/>
    </source>
</evidence>
<name>A0ABR3BYW1_9TREE</name>
<feature type="compositionally biased region" description="Polar residues" evidence="1">
    <location>
        <begin position="13"/>
        <end position="24"/>
    </location>
</feature>
<feature type="compositionally biased region" description="Basic and acidic residues" evidence="1">
    <location>
        <begin position="352"/>
        <end position="361"/>
    </location>
</feature>
<protein>
    <recommendedName>
        <fullName evidence="2">DUF6987 domain-containing protein</fullName>
    </recommendedName>
</protein>
<reference evidence="3 4" key="2">
    <citation type="submission" date="2024-01" db="EMBL/GenBank/DDBJ databases">
        <title>Comparative genomics of Cryptococcus and Kwoniella reveals pathogenesis evolution and contrasting modes of karyotype evolution via chromosome fusion or intercentromeric recombination.</title>
        <authorList>
            <person name="Coelho M.A."/>
            <person name="David-Palma M."/>
            <person name="Shea T."/>
            <person name="Bowers K."/>
            <person name="Mcginley-Smith S."/>
            <person name="Mohammad A.W."/>
            <person name="Gnirke A."/>
            <person name="Yurkov A.M."/>
            <person name="Nowrousian M."/>
            <person name="Sun S."/>
            <person name="Cuomo C.A."/>
            <person name="Heitman J."/>
        </authorList>
    </citation>
    <scope>NUCLEOTIDE SEQUENCE [LARGE SCALE GENOMIC DNA]</scope>
    <source>
        <strain evidence="3 4">IND107</strain>
    </source>
</reference>
<feature type="region of interest" description="Disordered" evidence="1">
    <location>
        <begin position="1"/>
        <end position="389"/>
    </location>
</feature>
<feature type="compositionally biased region" description="Basic and acidic residues" evidence="1">
    <location>
        <begin position="686"/>
        <end position="699"/>
    </location>
</feature>
<feature type="region of interest" description="Disordered" evidence="1">
    <location>
        <begin position="484"/>
        <end position="503"/>
    </location>
</feature>
<feature type="compositionally biased region" description="Low complexity" evidence="1">
    <location>
        <begin position="79"/>
        <end position="137"/>
    </location>
</feature>